<dbReference type="Pfam" id="PF02622">
    <property type="entry name" value="DUF179"/>
    <property type="match status" value="1"/>
</dbReference>
<reference evidence="2 3" key="1">
    <citation type="submission" date="2020-08" db="EMBL/GenBank/DDBJ databases">
        <title>Plant Genome Project.</title>
        <authorList>
            <person name="Zhang R.-G."/>
        </authorList>
    </citation>
    <scope>NUCLEOTIDE SEQUENCE [LARGE SCALE GENOMIC DNA]</scope>
    <source>
        <tissue evidence="2">Rhizome</tissue>
    </source>
</reference>
<comment type="caution">
    <text evidence="2">The sequence shown here is derived from an EMBL/GenBank/DDBJ whole genome shotgun (WGS) entry which is preliminary data.</text>
</comment>
<evidence type="ECO:0000256" key="1">
    <source>
        <dbReference type="SAM" id="MobiDB-lite"/>
    </source>
</evidence>
<accession>A0A8J5L0M9</accession>
<dbReference type="AlphaFoldDB" id="A0A8J5L0M9"/>
<dbReference type="Proteomes" id="UP000734854">
    <property type="component" value="Unassembled WGS sequence"/>
</dbReference>
<evidence type="ECO:0000313" key="2">
    <source>
        <dbReference type="EMBL" id="KAG6497036.1"/>
    </source>
</evidence>
<proteinExistence type="predicted"/>
<keyword evidence="3" id="KW-1185">Reference proteome</keyword>
<gene>
    <name evidence="2" type="ORF">ZIOFF_044921</name>
</gene>
<feature type="compositionally biased region" description="Basic and acidic residues" evidence="1">
    <location>
        <begin position="104"/>
        <end position="113"/>
    </location>
</feature>
<evidence type="ECO:0000313" key="3">
    <source>
        <dbReference type="Proteomes" id="UP000734854"/>
    </source>
</evidence>
<name>A0A8J5L0M9_ZINOF</name>
<protein>
    <submittedName>
        <fullName evidence="2">Uncharacterized protein</fullName>
    </submittedName>
</protein>
<dbReference type="InterPro" id="IPR003774">
    <property type="entry name" value="AlgH-like"/>
</dbReference>
<feature type="compositionally biased region" description="Acidic residues" evidence="1">
    <location>
        <begin position="93"/>
        <end position="102"/>
    </location>
</feature>
<sequence length="392" mass="43208">MDACALNLSSGGAVPQLRAARNNVTMGSAPLYSSVAGWAIVGGEAFSRIKVRVSARGRRWSPSSRFRSAVVRSGSEKKNNHGNSSSSGKDDSSIPEEDDGLDENFAHHGKQESNDPMMKSQSAGKGNPSIPEEEDDLDENFPHFKEPKPNELTSKSHHELWGWRDFRANLVAREKEQLHNHTSSNDSPTKLSVKWAHPIPMPEVGCVLVATEKLDREPNFGRTVILLLRLGTKNPRDGPIGIILNHHLHIKIKDMNPSNTEVASTFANCTVDYGGPLVGDLFLMNSQDSSLVPRFNEMISGICFGDMNNVVEVAALVKKGVVNPNDIRFFVGYASWHIDQLLQEIKSDYWVVAACSSGLIKSSAHSPILWEEILQLMGGQYSDLSRKPRQDD</sequence>
<feature type="compositionally biased region" description="Basic and acidic residues" evidence="1">
    <location>
        <begin position="140"/>
        <end position="153"/>
    </location>
</feature>
<dbReference type="PANTHER" id="PTHR31984:SF11">
    <property type="entry name" value="TRANSPORTER, PUTATIVE (DUF179)-RELATED"/>
    <property type="match status" value="1"/>
</dbReference>
<dbReference type="PANTHER" id="PTHR31984">
    <property type="entry name" value="TRANSPORTER, PUTATIVE (DUF179)-RELATED"/>
    <property type="match status" value="1"/>
</dbReference>
<feature type="region of interest" description="Disordered" evidence="1">
    <location>
        <begin position="62"/>
        <end position="153"/>
    </location>
</feature>
<dbReference type="EMBL" id="JACMSC010000012">
    <property type="protein sequence ID" value="KAG6497036.1"/>
    <property type="molecule type" value="Genomic_DNA"/>
</dbReference>
<organism evidence="2 3">
    <name type="scientific">Zingiber officinale</name>
    <name type="common">Ginger</name>
    <name type="synonym">Amomum zingiber</name>
    <dbReference type="NCBI Taxonomy" id="94328"/>
    <lineage>
        <taxon>Eukaryota</taxon>
        <taxon>Viridiplantae</taxon>
        <taxon>Streptophyta</taxon>
        <taxon>Embryophyta</taxon>
        <taxon>Tracheophyta</taxon>
        <taxon>Spermatophyta</taxon>
        <taxon>Magnoliopsida</taxon>
        <taxon>Liliopsida</taxon>
        <taxon>Zingiberales</taxon>
        <taxon>Zingiberaceae</taxon>
        <taxon>Zingiber</taxon>
    </lineage>
</organism>